<dbReference type="AlphaFoldDB" id="A0AA88ADR4"/>
<dbReference type="Proteomes" id="UP001187192">
    <property type="component" value="Unassembled WGS sequence"/>
</dbReference>
<sequence length="135" mass="15127">MNECSSASDKKEDAVYSENEYSDDDIYIAQAMAAATARRRNRRRAPQPMHNLRLTGSMRMEEILNGHEDIIQGLISMKSETFRSLSNLLGGNVDVNADYVFDDVIDDTGPSTGMQQHDSSKGAMNRMRDMIADDM</sequence>
<name>A0AA88ADR4_FICCA</name>
<organism evidence="1 2">
    <name type="scientific">Ficus carica</name>
    <name type="common">Common fig</name>
    <dbReference type="NCBI Taxonomy" id="3494"/>
    <lineage>
        <taxon>Eukaryota</taxon>
        <taxon>Viridiplantae</taxon>
        <taxon>Streptophyta</taxon>
        <taxon>Embryophyta</taxon>
        <taxon>Tracheophyta</taxon>
        <taxon>Spermatophyta</taxon>
        <taxon>Magnoliopsida</taxon>
        <taxon>eudicotyledons</taxon>
        <taxon>Gunneridae</taxon>
        <taxon>Pentapetalae</taxon>
        <taxon>rosids</taxon>
        <taxon>fabids</taxon>
        <taxon>Rosales</taxon>
        <taxon>Moraceae</taxon>
        <taxon>Ficeae</taxon>
        <taxon>Ficus</taxon>
    </lineage>
</organism>
<dbReference type="EMBL" id="BTGU01000043">
    <property type="protein sequence ID" value="GMN52848.1"/>
    <property type="molecule type" value="Genomic_DNA"/>
</dbReference>
<gene>
    <name evidence="1" type="ORF">TIFTF001_021989</name>
</gene>
<accession>A0AA88ADR4</accession>
<protein>
    <submittedName>
        <fullName evidence="1">Uncharacterized protein</fullName>
    </submittedName>
</protein>
<keyword evidence="2" id="KW-1185">Reference proteome</keyword>
<evidence type="ECO:0000313" key="1">
    <source>
        <dbReference type="EMBL" id="GMN52848.1"/>
    </source>
</evidence>
<comment type="caution">
    <text evidence="1">The sequence shown here is derived from an EMBL/GenBank/DDBJ whole genome shotgun (WGS) entry which is preliminary data.</text>
</comment>
<proteinExistence type="predicted"/>
<reference evidence="1" key="1">
    <citation type="submission" date="2023-07" db="EMBL/GenBank/DDBJ databases">
        <title>draft genome sequence of fig (Ficus carica).</title>
        <authorList>
            <person name="Takahashi T."/>
            <person name="Nishimura K."/>
        </authorList>
    </citation>
    <scope>NUCLEOTIDE SEQUENCE</scope>
</reference>
<evidence type="ECO:0000313" key="2">
    <source>
        <dbReference type="Proteomes" id="UP001187192"/>
    </source>
</evidence>